<dbReference type="EMBL" id="JACEMZ010000089">
    <property type="protein sequence ID" value="MBA4453203.1"/>
    <property type="molecule type" value="Genomic_DNA"/>
</dbReference>
<proteinExistence type="predicted"/>
<gene>
    <name evidence="1" type="ORF">H2B03_08605</name>
</gene>
<comment type="caution">
    <text evidence="1">The sequence shown here is derived from an EMBL/GenBank/DDBJ whole genome shotgun (WGS) entry which is preliminary data.</text>
</comment>
<reference evidence="1 2" key="1">
    <citation type="journal article" date="2020" name="Appl. Environ. Microbiol.">
        <title>Genomic Characteristics of a Novel Species of Ammonia-Oxidizing Archaea from the Jiulong River Estuary.</title>
        <authorList>
            <person name="Zou D."/>
            <person name="Wan R."/>
            <person name="Han L."/>
            <person name="Xu M.N."/>
            <person name="Liu Y."/>
            <person name="Liu H."/>
            <person name="Kao S.J."/>
            <person name="Li M."/>
        </authorList>
    </citation>
    <scope>NUCLEOTIDE SEQUENCE [LARGE SCALE GENOMIC DNA]</scope>
    <source>
        <strain evidence="1">W1bin1</strain>
    </source>
</reference>
<organism evidence="1 2">
    <name type="scientific">Candidatus Nitrosomaritimum aestuariumsis</name>
    <dbReference type="NCBI Taxonomy" id="3342354"/>
    <lineage>
        <taxon>Archaea</taxon>
        <taxon>Nitrososphaerota</taxon>
        <taxon>Nitrososphaeria</taxon>
        <taxon>Nitrosopumilales</taxon>
        <taxon>Nitrosopumilaceae</taxon>
        <taxon>Candidatus Nitrosomaritimum</taxon>
    </lineage>
</organism>
<evidence type="ECO:0000313" key="2">
    <source>
        <dbReference type="Proteomes" id="UP000559653"/>
    </source>
</evidence>
<sequence>MNWTFGFIGIALLVIGLVGQAFEMRKIRLATYGEDELASPNIFTNKKNFKWYAIIGAGIVFWYVAERT</sequence>
<protein>
    <submittedName>
        <fullName evidence="1">Uncharacterized protein</fullName>
    </submittedName>
</protein>
<evidence type="ECO:0000313" key="1">
    <source>
        <dbReference type="EMBL" id="MBA4453203.1"/>
    </source>
</evidence>
<accession>A0AC60W193</accession>
<dbReference type="Proteomes" id="UP000559653">
    <property type="component" value="Unassembled WGS sequence"/>
</dbReference>
<name>A0AC60W193_9ARCH</name>